<evidence type="ECO:0000256" key="1">
    <source>
        <dbReference type="SAM" id="MobiDB-lite"/>
    </source>
</evidence>
<dbReference type="RefSeq" id="WP_282219957.1">
    <property type="nucleotide sequence ID" value="NZ_CP118246.1"/>
</dbReference>
<dbReference type="EMBL" id="CP118246">
    <property type="protein sequence ID" value="WDR03565.1"/>
    <property type="molecule type" value="Genomic_DNA"/>
</dbReference>
<evidence type="ECO:0008006" key="4">
    <source>
        <dbReference type="Google" id="ProtNLM"/>
    </source>
</evidence>
<gene>
    <name evidence="2" type="ORF">PSQ19_05610</name>
</gene>
<proteinExistence type="predicted"/>
<evidence type="ECO:0000313" key="3">
    <source>
        <dbReference type="Proteomes" id="UP001220530"/>
    </source>
</evidence>
<sequence length="107" mass="12924">MPYFNPQSARHYLKSVRDEFCHTADQRRAWSYNFGHENEQITKANYAKMTDQRRDEIFANLSIGNIETEAEKDLLLAYHEHRLQPGSPEFERAEQLHEERWRRMRKG</sequence>
<protein>
    <recommendedName>
        <fullName evidence="4">Integrase</fullName>
    </recommendedName>
</protein>
<reference evidence="2 3" key="1">
    <citation type="submission" date="2023-02" db="EMBL/GenBank/DDBJ databases">
        <title>Devosia algicola sp. nov., isolated from the phycosphere of marine algae.</title>
        <authorList>
            <person name="Kim J.M."/>
            <person name="Lee J.K."/>
            <person name="Choi B.J."/>
            <person name="Bayburt H."/>
            <person name="Jeon C.O."/>
        </authorList>
    </citation>
    <scope>NUCLEOTIDE SEQUENCE [LARGE SCALE GENOMIC DNA]</scope>
    <source>
        <strain evidence="2 3">G20-9</strain>
    </source>
</reference>
<accession>A0ABY7YR86</accession>
<keyword evidence="3" id="KW-1185">Reference proteome</keyword>
<organism evidence="2 3">
    <name type="scientific">Devosia algicola</name>
    <dbReference type="NCBI Taxonomy" id="3026418"/>
    <lineage>
        <taxon>Bacteria</taxon>
        <taxon>Pseudomonadati</taxon>
        <taxon>Pseudomonadota</taxon>
        <taxon>Alphaproteobacteria</taxon>
        <taxon>Hyphomicrobiales</taxon>
        <taxon>Devosiaceae</taxon>
        <taxon>Devosia</taxon>
    </lineage>
</organism>
<evidence type="ECO:0000313" key="2">
    <source>
        <dbReference type="EMBL" id="WDR03565.1"/>
    </source>
</evidence>
<dbReference type="Proteomes" id="UP001220530">
    <property type="component" value="Chromosome"/>
</dbReference>
<name>A0ABY7YR86_9HYPH</name>
<feature type="region of interest" description="Disordered" evidence="1">
    <location>
        <begin position="86"/>
        <end position="107"/>
    </location>
</feature>
<feature type="compositionally biased region" description="Basic and acidic residues" evidence="1">
    <location>
        <begin position="86"/>
        <end position="101"/>
    </location>
</feature>